<dbReference type="PROSITE" id="PS50835">
    <property type="entry name" value="IG_LIKE"/>
    <property type="match status" value="2"/>
</dbReference>
<keyword evidence="4 7" id="KW-1133">Transmembrane helix</keyword>
<dbReference type="PRINTS" id="PR01407">
    <property type="entry name" value="BUTYPHLNCDUF"/>
</dbReference>
<gene>
    <name evidence="11" type="ORF">JZ751_005632</name>
</gene>
<evidence type="ECO:0000256" key="6">
    <source>
        <dbReference type="ARBA" id="ARBA00023319"/>
    </source>
</evidence>
<dbReference type="Pfam" id="PF22705">
    <property type="entry name" value="C2-set_3"/>
    <property type="match status" value="1"/>
</dbReference>
<dbReference type="Gene3D" id="2.60.120.920">
    <property type="match status" value="1"/>
</dbReference>
<evidence type="ECO:0000256" key="4">
    <source>
        <dbReference type="ARBA" id="ARBA00022989"/>
    </source>
</evidence>
<feature type="transmembrane region" description="Helical" evidence="7">
    <location>
        <begin position="230"/>
        <end position="252"/>
    </location>
</feature>
<dbReference type="SUPFAM" id="SSF49899">
    <property type="entry name" value="Concanavalin A-like lectins/glucanases"/>
    <property type="match status" value="1"/>
</dbReference>
<dbReference type="GO" id="GO:0001817">
    <property type="term" value="P:regulation of cytokine production"/>
    <property type="evidence" value="ECO:0007669"/>
    <property type="project" value="TreeGrafter"/>
</dbReference>
<dbReference type="InterPro" id="IPR003879">
    <property type="entry name" value="Butyrophylin_SPRY"/>
</dbReference>
<evidence type="ECO:0000259" key="9">
    <source>
        <dbReference type="PROSITE" id="PS50188"/>
    </source>
</evidence>
<dbReference type="InterPro" id="IPR001870">
    <property type="entry name" value="B30.2/SPRY"/>
</dbReference>
<dbReference type="GO" id="GO:0005102">
    <property type="term" value="F:signaling receptor binding"/>
    <property type="evidence" value="ECO:0007669"/>
    <property type="project" value="TreeGrafter"/>
</dbReference>
<evidence type="ECO:0000256" key="1">
    <source>
        <dbReference type="ARBA" id="ARBA00004479"/>
    </source>
</evidence>
<dbReference type="InterPro" id="IPR043136">
    <property type="entry name" value="B30.2/SPRY_sf"/>
</dbReference>
<evidence type="ECO:0000256" key="7">
    <source>
        <dbReference type="SAM" id="Phobius"/>
    </source>
</evidence>
<organism evidence="11 12">
    <name type="scientific">Albula glossodonta</name>
    <name type="common">roundjaw bonefish</name>
    <dbReference type="NCBI Taxonomy" id="121402"/>
    <lineage>
        <taxon>Eukaryota</taxon>
        <taxon>Metazoa</taxon>
        <taxon>Chordata</taxon>
        <taxon>Craniata</taxon>
        <taxon>Vertebrata</taxon>
        <taxon>Euteleostomi</taxon>
        <taxon>Actinopterygii</taxon>
        <taxon>Neopterygii</taxon>
        <taxon>Teleostei</taxon>
        <taxon>Albuliformes</taxon>
        <taxon>Albulidae</taxon>
        <taxon>Albula</taxon>
    </lineage>
</organism>
<dbReference type="InterPro" id="IPR053896">
    <property type="entry name" value="BTN3A2-like_Ig-C"/>
</dbReference>
<evidence type="ECO:0000256" key="8">
    <source>
        <dbReference type="SAM" id="SignalP"/>
    </source>
</evidence>
<dbReference type="Pfam" id="PF07686">
    <property type="entry name" value="V-set"/>
    <property type="match status" value="1"/>
</dbReference>
<evidence type="ECO:0000256" key="5">
    <source>
        <dbReference type="ARBA" id="ARBA00023136"/>
    </source>
</evidence>
<dbReference type="SUPFAM" id="SSF48726">
    <property type="entry name" value="Immunoglobulin"/>
    <property type="match status" value="2"/>
</dbReference>
<evidence type="ECO:0000313" key="12">
    <source>
        <dbReference type="Proteomes" id="UP000824540"/>
    </source>
</evidence>
<reference evidence="11" key="1">
    <citation type="thesis" date="2021" institute="BYU ScholarsArchive" country="Provo, UT, USA">
        <title>Applications of and Algorithms for Genome Assembly and Genomic Analyses with an Emphasis on Marine Teleosts.</title>
        <authorList>
            <person name="Pickett B.D."/>
        </authorList>
    </citation>
    <scope>NUCLEOTIDE SEQUENCE</scope>
    <source>
        <strain evidence="11">HI-2016</strain>
    </source>
</reference>
<evidence type="ECO:0000256" key="3">
    <source>
        <dbReference type="ARBA" id="ARBA00022729"/>
    </source>
</evidence>
<keyword evidence="12" id="KW-1185">Reference proteome</keyword>
<dbReference type="GO" id="GO:0050852">
    <property type="term" value="P:T cell receptor signaling pathway"/>
    <property type="evidence" value="ECO:0007669"/>
    <property type="project" value="TreeGrafter"/>
</dbReference>
<dbReference type="Gene3D" id="2.60.40.10">
    <property type="entry name" value="Immunoglobulins"/>
    <property type="match status" value="2"/>
</dbReference>
<dbReference type="InterPro" id="IPR003877">
    <property type="entry name" value="SPRY_dom"/>
</dbReference>
<dbReference type="Proteomes" id="UP000824540">
    <property type="component" value="Unassembled WGS sequence"/>
</dbReference>
<dbReference type="PANTHER" id="PTHR24100">
    <property type="entry name" value="BUTYROPHILIN"/>
    <property type="match status" value="1"/>
</dbReference>
<keyword evidence="3 8" id="KW-0732">Signal</keyword>
<dbReference type="SMART" id="SM00406">
    <property type="entry name" value="IGv"/>
    <property type="match status" value="1"/>
</dbReference>
<dbReference type="InterPro" id="IPR013320">
    <property type="entry name" value="ConA-like_dom_sf"/>
</dbReference>
<feature type="domain" description="Ig-like" evidence="10">
    <location>
        <begin position="14"/>
        <end position="120"/>
    </location>
</feature>
<dbReference type="InterPro" id="IPR013783">
    <property type="entry name" value="Ig-like_fold"/>
</dbReference>
<comment type="subcellular location">
    <subcellularLocation>
        <location evidence="1">Membrane</location>
        <topology evidence="1">Single-pass type I membrane protein</topology>
    </subcellularLocation>
</comment>
<feature type="domain" description="B30.2/SPRY" evidence="9">
    <location>
        <begin position="232"/>
        <end position="415"/>
    </location>
</feature>
<keyword evidence="6" id="KW-0393">Immunoglobulin domain</keyword>
<dbReference type="EMBL" id="JAFBMS010000128">
    <property type="protein sequence ID" value="KAG9335159.1"/>
    <property type="molecule type" value="Genomic_DNA"/>
</dbReference>
<dbReference type="PROSITE" id="PS50188">
    <property type="entry name" value="B302_SPRY"/>
    <property type="match status" value="1"/>
</dbReference>
<evidence type="ECO:0000313" key="11">
    <source>
        <dbReference type="EMBL" id="KAG9335159.1"/>
    </source>
</evidence>
<feature type="domain" description="Ig-like" evidence="10">
    <location>
        <begin position="130"/>
        <end position="218"/>
    </location>
</feature>
<dbReference type="PANTHER" id="PTHR24100:SF130">
    <property type="entry name" value="BUTYROPHILIN-LIKE PROTEIN 9"/>
    <property type="match status" value="1"/>
</dbReference>
<feature type="chain" id="PRO_5035763506" evidence="8">
    <location>
        <begin position="18"/>
        <end position="415"/>
    </location>
</feature>
<dbReference type="InterPro" id="IPR013106">
    <property type="entry name" value="Ig_V-set"/>
</dbReference>
<dbReference type="InterPro" id="IPR007110">
    <property type="entry name" value="Ig-like_dom"/>
</dbReference>
<protein>
    <submittedName>
        <fullName evidence="11">Uncharacterized protein</fullName>
    </submittedName>
</protein>
<keyword evidence="2 7" id="KW-0812">Transmembrane</keyword>
<accession>A0A8T2N408</accession>
<evidence type="ECO:0000256" key="2">
    <source>
        <dbReference type="ARBA" id="ARBA00022692"/>
    </source>
</evidence>
<sequence length="415" mass="45219">MKIILLVLFAGFSPSQQQDVRLQSMPVVRSLLGEKAVLPCRIEGGRTATMLSVAWTRDDGRPVYTHLAGKGEAGDGFQERASLDQSKLDAGDVSLLLSNASIPDEGGYICQVEMASVGVELRLGRLGSRPDLVMDGFRSGRSLSLSCLSRGWYPIPIVSWNSSDGQTLTGVSLETEEQGDSALKDIRNRVTLTVGVGLQVTCSLLNPATQTETHKVLTITGDFPPDVSPWLPAFFVVFPLVVMAAGVTGYLFKCRRDSVKEKERQTRRAEYAELKKELSEARAVSKSGGVSLSPGSEGPELSSGNHYWEVNLMDVAKWRVGVKDKGAVLRNDSCPETGVWSLSCSPETGYRARLRPAFPITPSRQPKRVGVLLDYSEGQLTLYDPDISAPHRLYTFNSAFQSPVIPFYVDSGEAL</sequence>
<name>A0A8T2N408_9TELE</name>
<comment type="caution">
    <text evidence="11">The sequence shown here is derived from an EMBL/GenBank/DDBJ whole genome shotgun (WGS) entry which is preliminary data.</text>
</comment>
<dbReference type="InterPro" id="IPR036179">
    <property type="entry name" value="Ig-like_dom_sf"/>
</dbReference>
<dbReference type="AlphaFoldDB" id="A0A8T2N408"/>
<dbReference type="OrthoDB" id="10055806at2759"/>
<dbReference type="GO" id="GO:0009897">
    <property type="term" value="C:external side of plasma membrane"/>
    <property type="evidence" value="ECO:0007669"/>
    <property type="project" value="TreeGrafter"/>
</dbReference>
<dbReference type="InterPro" id="IPR050504">
    <property type="entry name" value="IgSF_BTN/MOG"/>
</dbReference>
<feature type="signal peptide" evidence="8">
    <location>
        <begin position="1"/>
        <end position="17"/>
    </location>
</feature>
<dbReference type="Pfam" id="PF00622">
    <property type="entry name" value="SPRY"/>
    <property type="match status" value="1"/>
</dbReference>
<keyword evidence="5 7" id="KW-0472">Membrane</keyword>
<proteinExistence type="predicted"/>
<evidence type="ECO:0000259" key="10">
    <source>
        <dbReference type="PROSITE" id="PS50835"/>
    </source>
</evidence>